<sequence>MDKLQIRAAAFRRLMDYEYIIKLGRKGRIIEFTLNFEPSDFFHLIGLHKLTDVINRRLPTAQTFYDCLRGNITYEQLSRSVFFKDLGNRFEYFDRLEEMLDSNDTVFKCNTSTLRKFSRITADFELKNIYEALTFYLFTDKRSYSEKQFCKSFINSETVDYTYGQTKLTLLYKEKVNIKTNERYIQYDRLTPNKN</sequence>
<dbReference type="AlphaFoldDB" id="A0A9D1MD78"/>
<protein>
    <recommendedName>
        <fullName evidence="1">Phage-Barnase-EndoU-ColicinE5/D-RelE like nuclease 4 domain-containing protein</fullName>
    </recommendedName>
</protein>
<accession>A0A9D1MD78</accession>
<reference evidence="2" key="1">
    <citation type="submission" date="2020-10" db="EMBL/GenBank/DDBJ databases">
        <authorList>
            <person name="Gilroy R."/>
        </authorList>
    </citation>
    <scope>NUCLEOTIDE SEQUENCE</scope>
    <source>
        <strain evidence="2">USAMLcec3-3695</strain>
    </source>
</reference>
<evidence type="ECO:0000313" key="2">
    <source>
        <dbReference type="EMBL" id="HIU58112.1"/>
    </source>
</evidence>
<dbReference type="Proteomes" id="UP000824109">
    <property type="component" value="Unassembled WGS sequence"/>
</dbReference>
<dbReference type="InterPro" id="IPR041420">
    <property type="entry name" value="PBECR4"/>
</dbReference>
<proteinExistence type="predicted"/>
<name>A0A9D1MD78_9FIRM</name>
<dbReference type="EMBL" id="DVNB01000100">
    <property type="protein sequence ID" value="HIU58112.1"/>
    <property type="molecule type" value="Genomic_DNA"/>
</dbReference>
<dbReference type="Pfam" id="PF18813">
    <property type="entry name" value="PBECR4"/>
    <property type="match status" value="1"/>
</dbReference>
<gene>
    <name evidence="2" type="ORF">IAA61_09935</name>
</gene>
<evidence type="ECO:0000259" key="1">
    <source>
        <dbReference type="Pfam" id="PF18813"/>
    </source>
</evidence>
<evidence type="ECO:0000313" key="3">
    <source>
        <dbReference type="Proteomes" id="UP000824109"/>
    </source>
</evidence>
<organism evidence="2 3">
    <name type="scientific">Candidatus Ornithomonoglobus merdipullorum</name>
    <dbReference type="NCBI Taxonomy" id="2840895"/>
    <lineage>
        <taxon>Bacteria</taxon>
        <taxon>Bacillati</taxon>
        <taxon>Bacillota</taxon>
        <taxon>Clostridia</taxon>
        <taxon>Candidatus Ornithomonoglobus</taxon>
    </lineage>
</organism>
<comment type="caution">
    <text evidence="2">The sequence shown here is derived from an EMBL/GenBank/DDBJ whole genome shotgun (WGS) entry which is preliminary data.</text>
</comment>
<feature type="domain" description="Phage-Barnase-EndoU-ColicinE5/D-RelE like nuclease 4" evidence="1">
    <location>
        <begin position="5"/>
        <end position="189"/>
    </location>
</feature>
<reference evidence="2" key="2">
    <citation type="journal article" date="2021" name="PeerJ">
        <title>Extensive microbial diversity within the chicken gut microbiome revealed by metagenomics and culture.</title>
        <authorList>
            <person name="Gilroy R."/>
            <person name="Ravi A."/>
            <person name="Getino M."/>
            <person name="Pursley I."/>
            <person name="Horton D.L."/>
            <person name="Alikhan N.F."/>
            <person name="Baker D."/>
            <person name="Gharbi K."/>
            <person name="Hall N."/>
            <person name="Watson M."/>
            <person name="Adriaenssens E.M."/>
            <person name="Foster-Nyarko E."/>
            <person name="Jarju S."/>
            <person name="Secka A."/>
            <person name="Antonio M."/>
            <person name="Oren A."/>
            <person name="Chaudhuri R.R."/>
            <person name="La Ragione R."/>
            <person name="Hildebrand F."/>
            <person name="Pallen M.J."/>
        </authorList>
    </citation>
    <scope>NUCLEOTIDE SEQUENCE</scope>
    <source>
        <strain evidence="2">USAMLcec3-3695</strain>
    </source>
</reference>